<protein>
    <recommendedName>
        <fullName evidence="3">FAR1 domain-containing protein</fullName>
    </recommendedName>
</protein>
<reference evidence="1 2" key="1">
    <citation type="submission" date="2020-08" db="EMBL/GenBank/DDBJ databases">
        <title>Plant Genome Project.</title>
        <authorList>
            <person name="Zhang R.-G."/>
        </authorList>
    </citation>
    <scope>NUCLEOTIDE SEQUENCE [LARGE SCALE GENOMIC DNA]</scope>
    <source>
        <tissue evidence="1">Rhizome</tissue>
    </source>
</reference>
<evidence type="ECO:0000313" key="2">
    <source>
        <dbReference type="Proteomes" id="UP000734854"/>
    </source>
</evidence>
<evidence type="ECO:0008006" key="3">
    <source>
        <dbReference type="Google" id="ProtNLM"/>
    </source>
</evidence>
<evidence type="ECO:0000313" key="1">
    <source>
        <dbReference type="EMBL" id="KAG6526713.1"/>
    </source>
</evidence>
<gene>
    <name evidence="1" type="ORF">ZIOFF_016714</name>
</gene>
<organism evidence="1 2">
    <name type="scientific">Zingiber officinale</name>
    <name type="common">Ginger</name>
    <name type="synonym">Amomum zingiber</name>
    <dbReference type="NCBI Taxonomy" id="94328"/>
    <lineage>
        <taxon>Eukaryota</taxon>
        <taxon>Viridiplantae</taxon>
        <taxon>Streptophyta</taxon>
        <taxon>Embryophyta</taxon>
        <taxon>Tracheophyta</taxon>
        <taxon>Spermatophyta</taxon>
        <taxon>Magnoliopsida</taxon>
        <taxon>Liliopsida</taxon>
        <taxon>Zingiberales</taxon>
        <taxon>Zingiberaceae</taxon>
        <taxon>Zingiber</taxon>
    </lineage>
</organism>
<name>A0A8J5I1Y0_ZINOF</name>
<dbReference type="AlphaFoldDB" id="A0A8J5I1Y0"/>
<keyword evidence="2" id="KW-1185">Reference proteome</keyword>
<sequence length="146" mass="15963">MEQELLIDGDLQVLGDSSSSYTVDTPQVGMYFSYEEVHDFYKSYAQGLGFGISKLGSKKGDDDQLKYFSFECSKNGCGGASRLHWGWRRFTSGCGIRVWSVVEELCGFAGSVVTSLVVVALGFGRLWRSFASGGSLLHAPVEVPRP</sequence>
<comment type="caution">
    <text evidence="1">The sequence shown here is derived from an EMBL/GenBank/DDBJ whole genome shotgun (WGS) entry which is preliminary data.</text>
</comment>
<dbReference type="EMBL" id="JACMSC010000004">
    <property type="protein sequence ID" value="KAG6526713.1"/>
    <property type="molecule type" value="Genomic_DNA"/>
</dbReference>
<accession>A0A8J5I1Y0</accession>
<dbReference type="Proteomes" id="UP000734854">
    <property type="component" value="Unassembled WGS sequence"/>
</dbReference>
<proteinExistence type="predicted"/>